<dbReference type="AlphaFoldDB" id="A0A0R0C6G3"/>
<reference evidence="1 2" key="1">
    <citation type="submission" date="2015-05" db="EMBL/GenBank/DDBJ databases">
        <title>Genome sequencing and analysis of members of genus Stenotrophomonas.</title>
        <authorList>
            <person name="Patil P.P."/>
            <person name="Midha S."/>
            <person name="Patil P.B."/>
        </authorList>
    </citation>
    <scope>NUCLEOTIDE SEQUENCE [LARGE SCALE GENOMIC DNA]</scope>
    <source>
        <strain evidence="1 2">DSM 18941</strain>
    </source>
</reference>
<dbReference type="Proteomes" id="UP000051863">
    <property type="component" value="Unassembled WGS sequence"/>
</dbReference>
<organism evidence="1 2">
    <name type="scientific">Stenotrophomonas terrae</name>
    <dbReference type="NCBI Taxonomy" id="405446"/>
    <lineage>
        <taxon>Bacteria</taxon>
        <taxon>Pseudomonadati</taxon>
        <taxon>Pseudomonadota</taxon>
        <taxon>Gammaproteobacteria</taxon>
        <taxon>Lysobacterales</taxon>
        <taxon>Lysobacteraceae</taxon>
        <taxon>Stenotrophomonas</taxon>
    </lineage>
</organism>
<keyword evidence="2" id="KW-1185">Reference proteome</keyword>
<accession>A0A0R0C6G3</accession>
<dbReference type="EMBL" id="LDJJ01000056">
    <property type="protein sequence ID" value="KRG65292.1"/>
    <property type="molecule type" value="Genomic_DNA"/>
</dbReference>
<evidence type="ECO:0000313" key="2">
    <source>
        <dbReference type="Proteomes" id="UP000051863"/>
    </source>
</evidence>
<evidence type="ECO:0000313" key="1">
    <source>
        <dbReference type="EMBL" id="KRG65292.1"/>
    </source>
</evidence>
<comment type="caution">
    <text evidence="1">The sequence shown here is derived from an EMBL/GenBank/DDBJ whole genome shotgun (WGS) entry which is preliminary data.</text>
</comment>
<sequence length="61" mass="6880">MTSIEQRKRRAAGTRTNIKQHAVCYVAGCKRLEKCQIANLGQISVLQSAFVIGINYRCIRI</sequence>
<protein>
    <submittedName>
        <fullName evidence="1">Uncharacterized protein</fullName>
    </submittedName>
</protein>
<gene>
    <name evidence="1" type="ORF">ABB27_15890</name>
</gene>
<proteinExistence type="predicted"/>
<name>A0A0R0C6G3_9GAMM</name>